<reference evidence="2" key="1">
    <citation type="journal article" date="2021" name="bioRxiv">
        <title>Whole Genome Assembly and Annotation of Northern Wild Rice, Zizania palustris L., Supports a Whole Genome Duplication in the Zizania Genus.</title>
        <authorList>
            <person name="Haas M."/>
            <person name="Kono T."/>
            <person name="Macchietto M."/>
            <person name="Millas R."/>
            <person name="McGilp L."/>
            <person name="Shao M."/>
            <person name="Duquette J."/>
            <person name="Hirsch C.N."/>
            <person name="Kimball J."/>
        </authorList>
    </citation>
    <scope>NUCLEOTIDE SEQUENCE</scope>
    <source>
        <tissue evidence="2">Fresh leaf tissue</tissue>
    </source>
</reference>
<gene>
    <name evidence="2" type="ORF">GUJ93_ZPchr0006g44356</name>
</gene>
<evidence type="ECO:0000256" key="1">
    <source>
        <dbReference type="SAM" id="MobiDB-lite"/>
    </source>
</evidence>
<accession>A0A8J5SV61</accession>
<evidence type="ECO:0000313" key="3">
    <source>
        <dbReference type="Proteomes" id="UP000729402"/>
    </source>
</evidence>
<sequence>MTRDGGGGMASGWWGSVGSEADTRPRDASDQREKHGGPKTTLGLRIHTSIHGLAPPKPPRFADMPLTP</sequence>
<feature type="region of interest" description="Disordered" evidence="1">
    <location>
        <begin position="1"/>
        <end position="68"/>
    </location>
</feature>
<proteinExistence type="predicted"/>
<name>A0A8J5SV61_ZIZPA</name>
<dbReference type="Proteomes" id="UP000729402">
    <property type="component" value="Unassembled WGS sequence"/>
</dbReference>
<reference evidence="2" key="2">
    <citation type="submission" date="2021-02" db="EMBL/GenBank/DDBJ databases">
        <authorList>
            <person name="Kimball J.A."/>
            <person name="Haas M.W."/>
            <person name="Macchietto M."/>
            <person name="Kono T."/>
            <person name="Duquette J."/>
            <person name="Shao M."/>
        </authorList>
    </citation>
    <scope>NUCLEOTIDE SEQUENCE</scope>
    <source>
        <tissue evidence="2">Fresh leaf tissue</tissue>
    </source>
</reference>
<feature type="compositionally biased region" description="Gly residues" evidence="1">
    <location>
        <begin position="1"/>
        <end position="10"/>
    </location>
</feature>
<comment type="caution">
    <text evidence="2">The sequence shown here is derived from an EMBL/GenBank/DDBJ whole genome shotgun (WGS) entry which is preliminary data.</text>
</comment>
<feature type="compositionally biased region" description="Basic and acidic residues" evidence="1">
    <location>
        <begin position="21"/>
        <end position="36"/>
    </location>
</feature>
<organism evidence="2 3">
    <name type="scientific">Zizania palustris</name>
    <name type="common">Northern wild rice</name>
    <dbReference type="NCBI Taxonomy" id="103762"/>
    <lineage>
        <taxon>Eukaryota</taxon>
        <taxon>Viridiplantae</taxon>
        <taxon>Streptophyta</taxon>
        <taxon>Embryophyta</taxon>
        <taxon>Tracheophyta</taxon>
        <taxon>Spermatophyta</taxon>
        <taxon>Magnoliopsida</taxon>
        <taxon>Liliopsida</taxon>
        <taxon>Poales</taxon>
        <taxon>Poaceae</taxon>
        <taxon>BOP clade</taxon>
        <taxon>Oryzoideae</taxon>
        <taxon>Oryzeae</taxon>
        <taxon>Zizaniinae</taxon>
        <taxon>Zizania</taxon>
    </lineage>
</organism>
<evidence type="ECO:0000313" key="2">
    <source>
        <dbReference type="EMBL" id="KAG8070088.1"/>
    </source>
</evidence>
<protein>
    <submittedName>
        <fullName evidence="2">Uncharacterized protein</fullName>
    </submittedName>
</protein>
<dbReference type="EMBL" id="JAAALK010000283">
    <property type="protein sequence ID" value="KAG8070088.1"/>
    <property type="molecule type" value="Genomic_DNA"/>
</dbReference>
<dbReference type="AlphaFoldDB" id="A0A8J5SV61"/>
<keyword evidence="3" id="KW-1185">Reference proteome</keyword>